<gene>
    <name evidence="1" type="ORF">BEMITA_LOCUS3613</name>
</gene>
<proteinExistence type="predicted"/>
<keyword evidence="2" id="KW-1185">Reference proteome</keyword>
<evidence type="ECO:0000313" key="2">
    <source>
        <dbReference type="Proteomes" id="UP001152759"/>
    </source>
</evidence>
<sequence length="254" mass="28689">MGTQGNRVGGIYGDTVRNIHVQIEIAIDILCVWKIMEVDRHDVNEEIRPLPRKCGRKSSFFRKSFSAYAESCNQTTSVRSTIFSANESTEETDDRLIALLKEQKKQNKVTLEELKDACILAKAQSFQDSFDFEKEFEAGMCDKEALKWKENLEFINAAPDYKGLFAKFESLKEKIALETRLDAMLKEAAANFAHAAQNKIQNSVGNVIQKLAEERLTMADILTPDLNIDSDGIMIPSFLNTSNSQIDEKENCMS</sequence>
<name>A0A9P0EYB0_BEMTA</name>
<organism evidence="1 2">
    <name type="scientific">Bemisia tabaci</name>
    <name type="common">Sweetpotato whitefly</name>
    <name type="synonym">Aleurodes tabaci</name>
    <dbReference type="NCBI Taxonomy" id="7038"/>
    <lineage>
        <taxon>Eukaryota</taxon>
        <taxon>Metazoa</taxon>
        <taxon>Ecdysozoa</taxon>
        <taxon>Arthropoda</taxon>
        <taxon>Hexapoda</taxon>
        <taxon>Insecta</taxon>
        <taxon>Pterygota</taxon>
        <taxon>Neoptera</taxon>
        <taxon>Paraneoptera</taxon>
        <taxon>Hemiptera</taxon>
        <taxon>Sternorrhyncha</taxon>
        <taxon>Aleyrodoidea</taxon>
        <taxon>Aleyrodidae</taxon>
        <taxon>Aleyrodinae</taxon>
        <taxon>Bemisia</taxon>
    </lineage>
</organism>
<reference evidence="1" key="1">
    <citation type="submission" date="2021-12" db="EMBL/GenBank/DDBJ databases">
        <authorList>
            <person name="King R."/>
        </authorList>
    </citation>
    <scope>NUCLEOTIDE SEQUENCE</scope>
</reference>
<protein>
    <submittedName>
        <fullName evidence="1">Uncharacterized protein</fullName>
    </submittedName>
</protein>
<dbReference type="EMBL" id="OU963863">
    <property type="protein sequence ID" value="CAH0384259.1"/>
    <property type="molecule type" value="Genomic_DNA"/>
</dbReference>
<dbReference type="AlphaFoldDB" id="A0A9P0EYB0"/>
<dbReference type="Proteomes" id="UP001152759">
    <property type="component" value="Chromosome 2"/>
</dbReference>
<evidence type="ECO:0000313" key="1">
    <source>
        <dbReference type="EMBL" id="CAH0384259.1"/>
    </source>
</evidence>
<accession>A0A9P0EYB0</accession>